<dbReference type="InterPro" id="IPR013800">
    <property type="entry name" value="STAT_TF_alpha"/>
</dbReference>
<keyword evidence="9 15" id="KW-0238">DNA-binding</keyword>
<evidence type="ECO:0000256" key="12">
    <source>
        <dbReference type="ARBA" id="ARBA00023242"/>
    </source>
</evidence>
<dbReference type="InterPro" id="IPR036535">
    <property type="entry name" value="STAT_N_sf"/>
</dbReference>
<feature type="region of interest" description="Disordered" evidence="17">
    <location>
        <begin position="1"/>
        <end position="27"/>
    </location>
</feature>
<dbReference type="Gene3D" id="1.10.532.10">
    <property type="entry name" value="STAT transcription factor, N-terminal domain"/>
    <property type="match status" value="1"/>
</dbReference>
<dbReference type="Gene3D" id="3.30.505.10">
    <property type="entry name" value="SH2 domain"/>
    <property type="match status" value="1"/>
</dbReference>
<dbReference type="InterPro" id="IPR000980">
    <property type="entry name" value="SH2"/>
</dbReference>
<keyword evidence="7 14" id="KW-0727">SH2 domain</keyword>
<dbReference type="AlphaFoldDB" id="A0A8D0NWM4"/>
<name>A0A8D0NWM4_PIG</name>
<dbReference type="Pfam" id="PF01017">
    <property type="entry name" value="STAT_alpha"/>
    <property type="match status" value="1"/>
</dbReference>
<evidence type="ECO:0000256" key="4">
    <source>
        <dbReference type="ARBA" id="ARBA00022490"/>
    </source>
</evidence>
<dbReference type="FunFam" id="3.30.505.10:FF:000003">
    <property type="entry name" value="Signal transducer and activator of transcription"/>
    <property type="match status" value="1"/>
</dbReference>
<dbReference type="Pfam" id="PF02864">
    <property type="entry name" value="STAT_bind"/>
    <property type="match status" value="1"/>
</dbReference>
<dbReference type="Gene3D" id="1.10.238.10">
    <property type="entry name" value="EF-hand"/>
    <property type="match status" value="1"/>
</dbReference>
<keyword evidence="12 15" id="KW-0539">Nucleus</keyword>
<keyword evidence="4 15" id="KW-0963">Cytoplasm</keyword>
<keyword evidence="5 15" id="KW-0597">Phosphoprotein</keyword>
<evidence type="ECO:0000256" key="7">
    <source>
        <dbReference type="ARBA" id="ARBA00022999"/>
    </source>
</evidence>
<evidence type="ECO:0000256" key="2">
    <source>
        <dbReference type="ARBA" id="ARBA00004496"/>
    </source>
</evidence>
<evidence type="ECO:0000256" key="10">
    <source>
        <dbReference type="ARBA" id="ARBA00023159"/>
    </source>
</evidence>
<proteinExistence type="inferred from homology"/>
<dbReference type="InterPro" id="IPR035854">
    <property type="entry name" value="STAT2_SH2"/>
</dbReference>
<dbReference type="GO" id="GO:0060337">
    <property type="term" value="P:type I interferon-mediated signaling pathway"/>
    <property type="evidence" value="ECO:0007669"/>
    <property type="project" value="UniProtKB-ARBA"/>
</dbReference>
<gene>
    <name evidence="19" type="primary">STAT2</name>
</gene>
<evidence type="ECO:0000256" key="16">
    <source>
        <dbReference type="SAM" id="Coils"/>
    </source>
</evidence>
<evidence type="ECO:0000256" key="13">
    <source>
        <dbReference type="ARBA" id="ARBA00064572"/>
    </source>
</evidence>
<dbReference type="FunFam" id="1.10.532.10:FF:000003">
    <property type="entry name" value="Signal transducer and activator of transcription"/>
    <property type="match status" value="1"/>
</dbReference>
<dbReference type="InterPro" id="IPR008967">
    <property type="entry name" value="p53-like_TF_DNA-bd_sf"/>
</dbReference>
<feature type="coiled-coil region" evidence="16">
    <location>
        <begin position="222"/>
        <end position="324"/>
    </location>
</feature>
<comment type="subcellular location">
    <subcellularLocation>
        <location evidence="2 15">Cytoplasm</location>
    </subcellularLocation>
    <subcellularLocation>
        <location evidence="1 15">Nucleus</location>
    </subcellularLocation>
</comment>
<dbReference type="InterPro" id="IPR022756">
    <property type="entry name" value="STAT2_C"/>
</dbReference>
<dbReference type="InterPro" id="IPR015988">
    <property type="entry name" value="STAT_TF_CC"/>
</dbReference>
<dbReference type="GO" id="GO:0005634">
    <property type="term" value="C:nucleus"/>
    <property type="evidence" value="ECO:0007669"/>
    <property type="project" value="UniProtKB-SubCell"/>
</dbReference>
<evidence type="ECO:0000256" key="6">
    <source>
        <dbReference type="ARBA" id="ARBA00022581"/>
    </source>
</evidence>
<keyword evidence="10 15" id="KW-0010">Activator</keyword>
<dbReference type="GO" id="GO:0005737">
    <property type="term" value="C:cytoplasm"/>
    <property type="evidence" value="ECO:0007669"/>
    <property type="project" value="UniProtKB-SubCell"/>
</dbReference>
<evidence type="ECO:0000256" key="17">
    <source>
        <dbReference type="SAM" id="MobiDB-lite"/>
    </source>
</evidence>
<keyword evidence="6" id="KW-0945">Host-virus interaction</keyword>
<dbReference type="GO" id="GO:0003700">
    <property type="term" value="F:DNA-binding transcription factor activity"/>
    <property type="evidence" value="ECO:0007669"/>
    <property type="project" value="InterPro"/>
</dbReference>
<evidence type="ECO:0000256" key="14">
    <source>
        <dbReference type="PROSITE-ProRule" id="PRU00191"/>
    </source>
</evidence>
<dbReference type="InterPro" id="IPR013799">
    <property type="entry name" value="STAT_TF_prot_interaction"/>
</dbReference>
<evidence type="ECO:0000256" key="8">
    <source>
        <dbReference type="ARBA" id="ARBA00023015"/>
    </source>
</evidence>
<evidence type="ECO:0000313" key="20">
    <source>
        <dbReference type="Proteomes" id="UP000694726"/>
    </source>
</evidence>
<dbReference type="Gene3D" id="2.60.40.630">
    <property type="entry name" value="STAT transcription factor, DNA-binding domain"/>
    <property type="match status" value="1"/>
</dbReference>
<organism evidence="19 20">
    <name type="scientific">Sus scrofa</name>
    <name type="common">Pig</name>
    <dbReference type="NCBI Taxonomy" id="9823"/>
    <lineage>
        <taxon>Eukaryota</taxon>
        <taxon>Metazoa</taxon>
        <taxon>Chordata</taxon>
        <taxon>Craniata</taxon>
        <taxon>Vertebrata</taxon>
        <taxon>Euteleostomi</taxon>
        <taxon>Mammalia</taxon>
        <taxon>Eutheria</taxon>
        <taxon>Laurasiatheria</taxon>
        <taxon>Artiodactyla</taxon>
        <taxon>Suina</taxon>
        <taxon>Suidae</taxon>
        <taxon>Sus</taxon>
    </lineage>
</organism>
<keyword evidence="11 15" id="KW-0804">Transcription</keyword>
<evidence type="ECO:0000313" key="19">
    <source>
        <dbReference type="Ensembl" id="ENSSSCP00015025443.1"/>
    </source>
</evidence>
<dbReference type="PANTHER" id="PTHR11801">
    <property type="entry name" value="SIGNAL TRANSDUCER AND ACTIVATOR OF TRANSCRIPTION"/>
    <property type="match status" value="1"/>
</dbReference>
<dbReference type="InterPro" id="IPR013801">
    <property type="entry name" value="STAT_TF_DNA-bd"/>
</dbReference>
<dbReference type="FunFam" id="1.10.238.10:FF:000012">
    <property type="entry name" value="Signal transducer and activator of transcription"/>
    <property type="match status" value="1"/>
</dbReference>
<evidence type="ECO:0000256" key="9">
    <source>
        <dbReference type="ARBA" id="ARBA00023125"/>
    </source>
</evidence>
<dbReference type="CDD" id="cd16846">
    <property type="entry name" value="STAT2_DBD"/>
    <property type="match status" value="1"/>
</dbReference>
<evidence type="ECO:0000256" key="15">
    <source>
        <dbReference type="RuleBase" id="RU046415"/>
    </source>
</evidence>
<comment type="subunit">
    <text evidence="13">(Microbial infection) Interacts with African swine fever virus (ASFV) MGF360-9L; this interaction mediates degradation of STAT1 through apoptosis.</text>
</comment>
<keyword evidence="16" id="KW-0175">Coiled coil</keyword>
<dbReference type="SUPFAM" id="SSF49417">
    <property type="entry name" value="p53-like transcription factors"/>
    <property type="match status" value="1"/>
</dbReference>
<dbReference type="FunFam" id="1.20.1050.20:FF:000001">
    <property type="entry name" value="Signal transducer and activator of transcription"/>
    <property type="match status" value="1"/>
</dbReference>
<dbReference type="Ensembl" id="ENSSSCT00015063485.1">
    <property type="protein sequence ID" value="ENSSSCP00015025443.1"/>
    <property type="gene ID" value="ENSSSCG00015047585.1"/>
</dbReference>
<dbReference type="SUPFAM" id="SSF47655">
    <property type="entry name" value="STAT"/>
    <property type="match status" value="1"/>
</dbReference>
<dbReference type="InterPro" id="IPR012345">
    <property type="entry name" value="STAT_TF_DNA-bd_N"/>
</dbReference>
<dbReference type="GO" id="GO:0060339">
    <property type="term" value="P:negative regulation of type I interferon-mediated signaling pathway"/>
    <property type="evidence" value="ECO:0007669"/>
    <property type="project" value="UniProtKB-ARBA"/>
</dbReference>
<accession>A0A8D0NWM4</accession>
<dbReference type="InterPro" id="IPR048988">
    <property type="entry name" value="STAT_linker"/>
</dbReference>
<dbReference type="Pfam" id="PF12188">
    <property type="entry name" value="STAT2_C"/>
    <property type="match status" value="1"/>
</dbReference>
<dbReference type="SMART" id="SM00964">
    <property type="entry name" value="STAT_int"/>
    <property type="match status" value="1"/>
</dbReference>
<reference evidence="19" key="1">
    <citation type="submission" date="2025-08" db="UniProtKB">
        <authorList>
            <consortium name="Ensembl"/>
        </authorList>
    </citation>
    <scope>IDENTIFICATION</scope>
</reference>
<dbReference type="SUPFAM" id="SSF48092">
    <property type="entry name" value="Transcription factor STAT-4 N-domain"/>
    <property type="match status" value="1"/>
</dbReference>
<evidence type="ECO:0000259" key="18">
    <source>
        <dbReference type="PROSITE" id="PS50001"/>
    </source>
</evidence>
<dbReference type="Pfam" id="PF00017">
    <property type="entry name" value="SH2"/>
    <property type="match status" value="1"/>
</dbReference>
<dbReference type="Gene3D" id="1.20.1050.20">
    <property type="entry name" value="STAT transcription factor, all-alpha domain"/>
    <property type="match status" value="1"/>
</dbReference>
<dbReference type="CDD" id="cd10373">
    <property type="entry name" value="SH2_STAT2"/>
    <property type="match status" value="1"/>
</dbReference>
<dbReference type="Pfam" id="PF21354">
    <property type="entry name" value="STAT_linker"/>
    <property type="match status" value="1"/>
</dbReference>
<evidence type="ECO:0000256" key="5">
    <source>
        <dbReference type="ARBA" id="ARBA00022553"/>
    </source>
</evidence>
<dbReference type="SUPFAM" id="SSF55550">
    <property type="entry name" value="SH2 domain"/>
    <property type="match status" value="1"/>
</dbReference>
<dbReference type="GO" id="GO:0003677">
    <property type="term" value="F:DNA binding"/>
    <property type="evidence" value="ECO:0007669"/>
    <property type="project" value="UniProtKB-KW"/>
</dbReference>
<dbReference type="InterPro" id="IPR001217">
    <property type="entry name" value="STAT"/>
</dbReference>
<feature type="domain" description="SH2" evidence="18">
    <location>
        <begin position="684"/>
        <end position="779"/>
    </location>
</feature>
<sequence>MSTNQCSWRSGLGSSCPAPRRGRSRGSANELTACGRTWLNGSQCQGAQLGTASSRVQRLTQACSKGAGPRGGPKSRAAREALVLALTLGTGSLNPSCWHRAGSETLTRFRGQMAQWEMLQNLDSPFQDQLHQLYSESLLPVDVRQYLAVWIEDQNWQEAALGNDDSKANMLFFHFLDQLNYDCGRCGQDPECLLLQHNLRKFYRDIQAIPQGPTRLAEMIFNLLLEEKRILIQAQRAQLEQQEPALEAPGENQQHEIESRILELRAMMEKLVKSISQLKDQQDIFCFRYKIKASAKTHSLDPHRTRQEQVLQETLNELDKRRKEVLDASKALLGRLTTLIELLLPKLEEWKVQQQKACIGAPMDGELEQLEKWFTAEAKLLFHLRQLLKELKGLSSVVKYDEDLLFKGVDLLKARVTELLQRLLHRAFIVETQPCMPQTPHRPLILKTGSKFTVRTRLLVRLQEGNESLTAEVSIDRNPPKSQGFRKFNILTSNRKTLTPEKGQSQGLIWDFGYLTLMEQRSGGAGKGNNKGPLGVTEELHIISFTVKYTYQGLKQELTTDTLPVVIISNMNQLSIAWASILWFNLLSSDPQNQQFFSSPPKAPWNLLGPALSWQFSSHVGQGLNSDQLGMLRDKLFGQNSSTEGLSLSWVDFIKRESPPGKLPFWTWLDKILDLVHDHLKDLWKDGHIMGFVSRSEERRLLKKTISGTFLLRFSETLEGGITCSWVEHQDDDKLLIYSLQPFTKEVLQSLPLTKIISQYQLLTEENIPENPLRFLYPRIPRDEAFGCYNQEKANLQERKKYLKHKLIVVSNRQVDELQQPPELKLEPDLESLELDLGLAPGPEPGIGLDLEPLLEAGLDLGPELEPMLQSTLEPVLEPILDEVLQGVPEPNLGPELKLEPILEPVSQPVPEPDLPHDLRHLNTDEMQIFRNSMRIEEIMPNGDPLLASQNTNVDEACVFHRSHFYTDGPLIPSDY</sequence>
<dbReference type="PROSITE" id="PS50001">
    <property type="entry name" value="SH2"/>
    <property type="match status" value="1"/>
</dbReference>
<evidence type="ECO:0000256" key="3">
    <source>
        <dbReference type="ARBA" id="ARBA00005586"/>
    </source>
</evidence>
<evidence type="ECO:0000256" key="1">
    <source>
        <dbReference type="ARBA" id="ARBA00004123"/>
    </source>
</evidence>
<dbReference type="Proteomes" id="UP000694726">
    <property type="component" value="Unplaced"/>
</dbReference>
<keyword evidence="8 15" id="KW-0805">Transcription regulation</keyword>
<dbReference type="FunFam" id="2.60.40.630:FF:000004">
    <property type="entry name" value="Signal transducer and activator of transcription"/>
    <property type="match status" value="1"/>
</dbReference>
<evidence type="ECO:0000256" key="11">
    <source>
        <dbReference type="ARBA" id="ARBA00023163"/>
    </source>
</evidence>
<dbReference type="Pfam" id="PF02865">
    <property type="entry name" value="STAT_int"/>
    <property type="match status" value="1"/>
</dbReference>
<dbReference type="InterPro" id="IPR036860">
    <property type="entry name" value="SH2_dom_sf"/>
</dbReference>
<comment type="similarity">
    <text evidence="3 15">Belongs to the transcription factor STAT family.</text>
</comment>
<protein>
    <recommendedName>
        <fullName evidence="15">Signal transducer and activator of transcription</fullName>
    </recommendedName>
</protein>